<proteinExistence type="predicted"/>
<name>A0A7S3V746_9STRA</name>
<dbReference type="Gene3D" id="1.25.40.20">
    <property type="entry name" value="Ankyrin repeat-containing domain"/>
    <property type="match status" value="2"/>
</dbReference>
<organism evidence="3">
    <name type="scientific">Chaetoceros debilis</name>
    <dbReference type="NCBI Taxonomy" id="122233"/>
    <lineage>
        <taxon>Eukaryota</taxon>
        <taxon>Sar</taxon>
        <taxon>Stramenopiles</taxon>
        <taxon>Ochrophyta</taxon>
        <taxon>Bacillariophyta</taxon>
        <taxon>Coscinodiscophyceae</taxon>
        <taxon>Chaetocerotophycidae</taxon>
        <taxon>Chaetocerotales</taxon>
        <taxon>Chaetocerotaceae</taxon>
        <taxon>Chaetoceros</taxon>
    </lineage>
</organism>
<dbReference type="PANTHER" id="PTHR24198">
    <property type="entry name" value="ANKYRIN REPEAT AND PROTEIN KINASE DOMAIN-CONTAINING PROTEIN"/>
    <property type="match status" value="1"/>
</dbReference>
<dbReference type="SUPFAM" id="SSF48403">
    <property type="entry name" value="Ankyrin repeat"/>
    <property type="match status" value="1"/>
</dbReference>
<evidence type="ECO:0000256" key="2">
    <source>
        <dbReference type="ARBA" id="ARBA00023043"/>
    </source>
</evidence>
<dbReference type="AlphaFoldDB" id="A0A7S3V746"/>
<dbReference type="InterPro" id="IPR002110">
    <property type="entry name" value="Ankyrin_rpt"/>
</dbReference>
<dbReference type="InterPro" id="IPR036770">
    <property type="entry name" value="Ankyrin_rpt-contain_sf"/>
</dbReference>
<keyword evidence="1" id="KW-0677">Repeat</keyword>
<evidence type="ECO:0000256" key="1">
    <source>
        <dbReference type="ARBA" id="ARBA00022737"/>
    </source>
</evidence>
<keyword evidence="2" id="KW-0040">ANK repeat</keyword>
<sequence>MSGINPDGSLKKFFTPTPSSDIAIAASTGDLSALERLLTPTTVTEKDEHGNTPLVWASDCGQSAAVKLILDQTPADESINAKGYLGNTALGRAARGGHADCVALLLERDEIDANICNEKKQYPLHFAAFKKKTNCVKLMLESGKVDTCVIDRKGRTPAEDTSVDEIRDMILGYRDSNTTK</sequence>
<dbReference type="SMART" id="SM00248">
    <property type="entry name" value="ANK"/>
    <property type="match status" value="3"/>
</dbReference>
<dbReference type="EMBL" id="HBIO01008547">
    <property type="protein sequence ID" value="CAE0461689.1"/>
    <property type="molecule type" value="Transcribed_RNA"/>
</dbReference>
<dbReference type="Pfam" id="PF12796">
    <property type="entry name" value="Ank_2"/>
    <property type="match status" value="1"/>
</dbReference>
<dbReference type="PANTHER" id="PTHR24198:SF165">
    <property type="entry name" value="ANKYRIN REPEAT-CONTAINING PROTEIN-RELATED"/>
    <property type="match status" value="1"/>
</dbReference>
<protein>
    <submittedName>
        <fullName evidence="3">Uncharacterized protein</fullName>
    </submittedName>
</protein>
<evidence type="ECO:0000313" key="3">
    <source>
        <dbReference type="EMBL" id="CAE0461689.1"/>
    </source>
</evidence>
<gene>
    <name evidence="3" type="ORF">CDEB00056_LOCUS6530</name>
</gene>
<reference evidence="3" key="1">
    <citation type="submission" date="2021-01" db="EMBL/GenBank/DDBJ databases">
        <authorList>
            <person name="Corre E."/>
            <person name="Pelletier E."/>
            <person name="Niang G."/>
            <person name="Scheremetjew M."/>
            <person name="Finn R."/>
            <person name="Kale V."/>
            <person name="Holt S."/>
            <person name="Cochrane G."/>
            <person name="Meng A."/>
            <person name="Brown T."/>
            <person name="Cohen L."/>
        </authorList>
    </citation>
    <scope>NUCLEOTIDE SEQUENCE</scope>
    <source>
        <strain evidence="3">MM31A-1</strain>
    </source>
</reference>
<dbReference type="Pfam" id="PF00023">
    <property type="entry name" value="Ank"/>
    <property type="match status" value="1"/>
</dbReference>
<accession>A0A7S3V746</accession>